<name>A0A2V3J477_9FLOR</name>
<gene>
    <name evidence="3" type="ORF">BWQ96_01007</name>
</gene>
<dbReference type="STRING" id="448386.A0A2V3J477"/>
<dbReference type="Gene3D" id="2.130.10.10">
    <property type="entry name" value="YVTN repeat-like/Quinoprotein amine dehydrogenase"/>
    <property type="match status" value="1"/>
</dbReference>
<evidence type="ECO:0000256" key="1">
    <source>
        <dbReference type="ARBA" id="ARBA00005564"/>
    </source>
</evidence>
<organism evidence="3 4">
    <name type="scientific">Gracilariopsis chorda</name>
    <dbReference type="NCBI Taxonomy" id="448386"/>
    <lineage>
        <taxon>Eukaryota</taxon>
        <taxon>Rhodophyta</taxon>
        <taxon>Florideophyceae</taxon>
        <taxon>Rhodymeniophycidae</taxon>
        <taxon>Gracilariales</taxon>
        <taxon>Gracilariaceae</taxon>
        <taxon>Gracilariopsis</taxon>
    </lineage>
</organism>
<feature type="chain" id="PRO_5016106924" evidence="2">
    <location>
        <begin position="23"/>
        <end position="391"/>
    </location>
</feature>
<dbReference type="PANTHER" id="PTHR30344">
    <property type="entry name" value="6-PHOSPHOGLUCONOLACTONASE-RELATED"/>
    <property type="match status" value="1"/>
</dbReference>
<proteinExistence type="inferred from homology"/>
<dbReference type="GO" id="GO:0017057">
    <property type="term" value="F:6-phosphogluconolactonase activity"/>
    <property type="evidence" value="ECO:0007669"/>
    <property type="project" value="TreeGrafter"/>
</dbReference>
<evidence type="ECO:0000256" key="2">
    <source>
        <dbReference type="SAM" id="SignalP"/>
    </source>
</evidence>
<protein>
    <submittedName>
        <fullName evidence="3">6-phosphogluconolactonase</fullName>
    </submittedName>
</protein>
<evidence type="ECO:0000313" key="4">
    <source>
        <dbReference type="Proteomes" id="UP000247409"/>
    </source>
</evidence>
<dbReference type="InterPro" id="IPR011045">
    <property type="entry name" value="N2O_reductase_N"/>
</dbReference>
<comment type="caution">
    <text evidence="3">The sequence shown here is derived from an EMBL/GenBank/DDBJ whole genome shotgun (WGS) entry which is preliminary data.</text>
</comment>
<reference evidence="3 4" key="1">
    <citation type="journal article" date="2018" name="Mol. Biol. Evol.">
        <title>Analysis of the draft genome of the red seaweed Gracilariopsis chorda provides insights into genome size evolution in Rhodophyta.</title>
        <authorList>
            <person name="Lee J."/>
            <person name="Yang E.C."/>
            <person name="Graf L."/>
            <person name="Yang J.H."/>
            <person name="Qiu H."/>
            <person name="Zel Zion U."/>
            <person name="Chan C.X."/>
            <person name="Stephens T.G."/>
            <person name="Weber A.P.M."/>
            <person name="Boo G.H."/>
            <person name="Boo S.M."/>
            <person name="Kim K.M."/>
            <person name="Shin Y."/>
            <person name="Jung M."/>
            <person name="Lee S.J."/>
            <person name="Yim H.S."/>
            <person name="Lee J.H."/>
            <person name="Bhattacharya D."/>
            <person name="Yoon H.S."/>
        </authorList>
    </citation>
    <scope>NUCLEOTIDE SEQUENCE [LARGE SCALE GENOMIC DNA]</scope>
    <source>
        <strain evidence="3 4">SKKU-2015</strain>
        <tissue evidence="3">Whole body</tissue>
    </source>
</reference>
<dbReference type="OrthoDB" id="10360737at2759"/>
<dbReference type="AlphaFoldDB" id="A0A2V3J477"/>
<dbReference type="PANTHER" id="PTHR30344:SF1">
    <property type="entry name" value="6-PHOSPHOGLUCONOLACTONASE"/>
    <property type="match status" value="1"/>
</dbReference>
<comment type="similarity">
    <text evidence="1">Belongs to the cycloisomerase 2 family.</text>
</comment>
<dbReference type="SUPFAM" id="SSF50974">
    <property type="entry name" value="Nitrous oxide reductase, N-terminal domain"/>
    <property type="match status" value="1"/>
</dbReference>
<dbReference type="InterPro" id="IPR015943">
    <property type="entry name" value="WD40/YVTN_repeat-like_dom_sf"/>
</dbReference>
<dbReference type="InterPro" id="IPR050282">
    <property type="entry name" value="Cycloisomerase_2"/>
</dbReference>
<keyword evidence="4" id="KW-1185">Reference proteome</keyword>
<sequence length="391" mass="43415">MAPYVSIIALLTVITLATQCDACCPSSFSLALGSYTNHAWYPPSKGTGVYIVDYANDQLWLSKVLKPSITNENPAYLAVRRPFIYVANENYPINGSVTRVFLSDDRNTVSSTFANASGHFTTYVAMHSEDIVMGANFLSSFDTYISRGDTFMRARSFVVPPELASEIVTNMTLGPMFGQPHPHIVLPYREGVIVCDAGSNIIWYFRLDFSSGALSMINRVQLRVTDGPRHAVKHTMTDTLYILNEVSVSLAVLKPSHDGVQLQYMMDVLEEKQEGVTLAAIRTTQDGRFLYVSVRNPGTTDGAVVAYRLNRHTGDIQHKIGMWSTFGVHARDFCIIERARFMGRCTSFLASVHRDSDNLVLIERDRGSGMLRPYPAATLNVSTPTSVTPIW</sequence>
<dbReference type="EMBL" id="NBIV01000007">
    <property type="protein sequence ID" value="PXF49218.1"/>
    <property type="molecule type" value="Genomic_DNA"/>
</dbReference>
<feature type="signal peptide" evidence="2">
    <location>
        <begin position="1"/>
        <end position="22"/>
    </location>
</feature>
<dbReference type="Proteomes" id="UP000247409">
    <property type="component" value="Unassembled WGS sequence"/>
</dbReference>
<dbReference type="Pfam" id="PF10282">
    <property type="entry name" value="Lactonase"/>
    <property type="match status" value="1"/>
</dbReference>
<keyword evidence="2" id="KW-0732">Signal</keyword>
<accession>A0A2V3J477</accession>
<evidence type="ECO:0000313" key="3">
    <source>
        <dbReference type="EMBL" id="PXF49218.1"/>
    </source>
</evidence>
<dbReference type="InterPro" id="IPR019405">
    <property type="entry name" value="Lactonase_7-beta_prop"/>
</dbReference>